<protein>
    <submittedName>
        <fullName evidence="1">Uncharacterized protein</fullName>
    </submittedName>
</protein>
<evidence type="ECO:0000313" key="1">
    <source>
        <dbReference type="EnsemblMetazoa" id="PPA35328.1"/>
    </source>
</evidence>
<name>A0A454XKK8_PRIPA</name>
<keyword evidence="2" id="KW-1185">Reference proteome</keyword>
<accession>A0A8R1UPC2</accession>
<evidence type="ECO:0000313" key="2">
    <source>
        <dbReference type="Proteomes" id="UP000005239"/>
    </source>
</evidence>
<organism evidence="1 2">
    <name type="scientific">Pristionchus pacificus</name>
    <name type="common">Parasitic nematode worm</name>
    <dbReference type="NCBI Taxonomy" id="54126"/>
    <lineage>
        <taxon>Eukaryota</taxon>
        <taxon>Metazoa</taxon>
        <taxon>Ecdysozoa</taxon>
        <taxon>Nematoda</taxon>
        <taxon>Chromadorea</taxon>
        <taxon>Rhabditida</taxon>
        <taxon>Rhabditina</taxon>
        <taxon>Diplogasteromorpha</taxon>
        <taxon>Diplogasteroidea</taxon>
        <taxon>Neodiplogasteridae</taxon>
        <taxon>Pristionchus</taxon>
    </lineage>
</organism>
<accession>A0A454XKK8</accession>
<dbReference type="AlphaFoldDB" id="A0A454XKK8"/>
<reference evidence="1" key="2">
    <citation type="submission" date="2022-06" db="UniProtKB">
        <authorList>
            <consortium name="EnsemblMetazoa"/>
        </authorList>
    </citation>
    <scope>IDENTIFICATION</scope>
    <source>
        <strain evidence="1">PS312</strain>
    </source>
</reference>
<proteinExistence type="predicted"/>
<sequence length="168" mass="18595">MIGNDYSTCFGASITTIARALVGIFIAHWVIYYLLMDKYSLLLGLFLLAQAALFGHAVAFDWRPTLVAALAVTMCDIFFHFAKYISQLIAHGYHYTGTTPSQEAGDDVLPLSQVIYGLLYLAYLAVMAKVLWNLKKFRKYGPGHETLVGNTQVTEVKTASPSGAYQEQ</sequence>
<gene>
    <name evidence="1" type="primary">WBGene00273697</name>
</gene>
<reference evidence="2" key="1">
    <citation type="journal article" date="2008" name="Nat. Genet.">
        <title>The Pristionchus pacificus genome provides a unique perspective on nematode lifestyle and parasitism.</title>
        <authorList>
            <person name="Dieterich C."/>
            <person name="Clifton S.W."/>
            <person name="Schuster L.N."/>
            <person name="Chinwalla A."/>
            <person name="Delehaunty K."/>
            <person name="Dinkelacker I."/>
            <person name="Fulton L."/>
            <person name="Fulton R."/>
            <person name="Godfrey J."/>
            <person name="Minx P."/>
            <person name="Mitreva M."/>
            <person name="Roeseler W."/>
            <person name="Tian H."/>
            <person name="Witte H."/>
            <person name="Yang S.P."/>
            <person name="Wilson R.K."/>
            <person name="Sommer R.J."/>
        </authorList>
    </citation>
    <scope>NUCLEOTIDE SEQUENCE [LARGE SCALE GENOMIC DNA]</scope>
    <source>
        <strain evidence="2">PS312</strain>
    </source>
</reference>
<dbReference type="Proteomes" id="UP000005239">
    <property type="component" value="Unassembled WGS sequence"/>
</dbReference>
<dbReference type="EnsemblMetazoa" id="PPA35328.1">
    <property type="protein sequence ID" value="PPA35328.1"/>
    <property type="gene ID" value="WBGene00273697"/>
</dbReference>